<keyword evidence="2" id="KW-1185">Reference proteome</keyword>
<protein>
    <submittedName>
        <fullName evidence="1">Uncharacterized protein</fullName>
    </submittedName>
</protein>
<reference evidence="1 2" key="1">
    <citation type="submission" date="2015-03" db="EMBL/GenBank/DDBJ databases">
        <title>Genome assembly of Sandaracinus amylolyticus DSM 53668.</title>
        <authorList>
            <person name="Sharma G."/>
            <person name="Subramanian S."/>
        </authorList>
    </citation>
    <scope>NUCLEOTIDE SEQUENCE [LARGE SCALE GENOMIC DNA]</scope>
    <source>
        <strain evidence="1 2">DSM 53668</strain>
    </source>
</reference>
<dbReference type="EMBL" id="CP011125">
    <property type="protein sequence ID" value="AKF08595.1"/>
    <property type="molecule type" value="Genomic_DNA"/>
</dbReference>
<dbReference type="AlphaFoldDB" id="A0A0F6YJX2"/>
<dbReference type="RefSeq" id="WP_053235719.1">
    <property type="nucleotide sequence ID" value="NZ_CP011125.1"/>
</dbReference>
<evidence type="ECO:0000313" key="2">
    <source>
        <dbReference type="Proteomes" id="UP000034883"/>
    </source>
</evidence>
<gene>
    <name evidence="1" type="ORF">DB32_005744</name>
</gene>
<accession>A0A0F6YJX2</accession>
<organism evidence="1 2">
    <name type="scientific">Sandaracinus amylolyticus</name>
    <dbReference type="NCBI Taxonomy" id="927083"/>
    <lineage>
        <taxon>Bacteria</taxon>
        <taxon>Pseudomonadati</taxon>
        <taxon>Myxococcota</taxon>
        <taxon>Polyangia</taxon>
        <taxon>Polyangiales</taxon>
        <taxon>Sandaracinaceae</taxon>
        <taxon>Sandaracinus</taxon>
    </lineage>
</organism>
<sequence length="200" mass="22981">MYDGSRVTDAVEYWRRRGELKGALTVVRGRKPERFRWRRAVGAVSQSVGALSGRDRMRVEEPVREIVLDLGDDQLRREVVIDARRWGVDLDRGEVLPRRTLAELQRIAFLSGTDLSRVSKHVRLPDDREAPIDTAGVIVVGRALADQYKVRAQRLLLQVPDEDGPEPLRVHHRIMVERAAQDRADSQRWFAFARALLETR</sequence>
<evidence type="ECO:0000313" key="1">
    <source>
        <dbReference type="EMBL" id="AKF08595.1"/>
    </source>
</evidence>
<proteinExistence type="predicted"/>
<dbReference type="STRING" id="927083.DB32_005744"/>
<dbReference type="Proteomes" id="UP000034883">
    <property type="component" value="Chromosome"/>
</dbReference>
<name>A0A0F6YJX2_9BACT</name>
<dbReference type="KEGG" id="samy:DB32_005744"/>